<protein>
    <submittedName>
        <fullName evidence="2">Uncharacterized protein</fullName>
    </submittedName>
</protein>
<evidence type="ECO:0000313" key="3">
    <source>
        <dbReference type="Proteomes" id="UP000233551"/>
    </source>
</evidence>
<accession>A0A2I0HZ41</accession>
<proteinExistence type="predicted"/>
<dbReference type="EMBL" id="PGOL01004632">
    <property type="protein sequence ID" value="PKI36958.1"/>
    <property type="molecule type" value="Genomic_DNA"/>
</dbReference>
<comment type="caution">
    <text evidence="2">The sequence shown here is derived from an EMBL/GenBank/DDBJ whole genome shotgun (WGS) entry which is preliminary data.</text>
</comment>
<name>A0A2I0HZ41_PUNGR</name>
<organism evidence="2 3">
    <name type="scientific">Punica granatum</name>
    <name type="common">Pomegranate</name>
    <dbReference type="NCBI Taxonomy" id="22663"/>
    <lineage>
        <taxon>Eukaryota</taxon>
        <taxon>Viridiplantae</taxon>
        <taxon>Streptophyta</taxon>
        <taxon>Embryophyta</taxon>
        <taxon>Tracheophyta</taxon>
        <taxon>Spermatophyta</taxon>
        <taxon>Magnoliopsida</taxon>
        <taxon>eudicotyledons</taxon>
        <taxon>Gunneridae</taxon>
        <taxon>Pentapetalae</taxon>
        <taxon>rosids</taxon>
        <taxon>malvids</taxon>
        <taxon>Myrtales</taxon>
        <taxon>Lythraceae</taxon>
        <taxon>Punica</taxon>
    </lineage>
</organism>
<sequence length="117" mass="12580">MATTTSSVGMVVSTEANHPSPQHRSAIKDGDEDRDDGCHDIGHNRLSNIVEVVVAGYEPLQPRSTPPLFSREREGEKICIIGAVLSLRHFFPASADAKEVGGNLACIGACRRWAVVV</sequence>
<feature type="compositionally biased region" description="Low complexity" evidence="1">
    <location>
        <begin position="1"/>
        <end position="14"/>
    </location>
</feature>
<evidence type="ECO:0000313" key="2">
    <source>
        <dbReference type="EMBL" id="PKI36958.1"/>
    </source>
</evidence>
<evidence type="ECO:0000256" key="1">
    <source>
        <dbReference type="SAM" id="MobiDB-lite"/>
    </source>
</evidence>
<reference evidence="2 3" key="1">
    <citation type="submission" date="2017-11" db="EMBL/GenBank/DDBJ databases">
        <title>De-novo sequencing of pomegranate (Punica granatum L.) genome.</title>
        <authorList>
            <person name="Akparov Z."/>
            <person name="Amiraslanov A."/>
            <person name="Hajiyeva S."/>
            <person name="Abbasov M."/>
            <person name="Kaur K."/>
            <person name="Hamwieh A."/>
            <person name="Solovyev V."/>
            <person name="Salamov A."/>
            <person name="Braich B."/>
            <person name="Kosarev P."/>
            <person name="Mahmoud A."/>
            <person name="Hajiyev E."/>
            <person name="Babayeva S."/>
            <person name="Izzatullayeva V."/>
            <person name="Mammadov A."/>
            <person name="Mammadov A."/>
            <person name="Sharifova S."/>
            <person name="Ojaghi J."/>
            <person name="Eynullazada K."/>
            <person name="Bayramov B."/>
            <person name="Abdulazimova A."/>
            <person name="Shahmuradov I."/>
        </authorList>
    </citation>
    <scope>NUCLEOTIDE SEQUENCE [LARGE SCALE GENOMIC DNA]</scope>
    <source>
        <strain evidence="3">cv. AG2017</strain>
        <tissue evidence="2">Leaf</tissue>
    </source>
</reference>
<gene>
    <name evidence="2" type="ORF">CRG98_042659</name>
</gene>
<feature type="region of interest" description="Disordered" evidence="1">
    <location>
        <begin position="1"/>
        <end position="40"/>
    </location>
</feature>
<feature type="compositionally biased region" description="Basic and acidic residues" evidence="1">
    <location>
        <begin position="26"/>
        <end position="40"/>
    </location>
</feature>
<keyword evidence="3" id="KW-1185">Reference proteome</keyword>
<dbReference type="AlphaFoldDB" id="A0A2I0HZ41"/>
<dbReference type="Proteomes" id="UP000233551">
    <property type="component" value="Unassembled WGS sequence"/>
</dbReference>